<keyword evidence="1" id="KW-0472">Membrane</keyword>
<feature type="domain" description="LysM" evidence="2">
    <location>
        <begin position="186"/>
        <end position="229"/>
    </location>
</feature>
<gene>
    <name evidence="3" type="ORF">ATC1_131722</name>
</gene>
<dbReference type="Pfam" id="PF01476">
    <property type="entry name" value="LysM"/>
    <property type="match status" value="2"/>
</dbReference>
<feature type="domain" description="LysM" evidence="2">
    <location>
        <begin position="114"/>
        <end position="158"/>
    </location>
</feature>
<dbReference type="AlphaFoldDB" id="A0A0S7BVE9"/>
<sequence>MNETATRCLVCGRTFTGLPDEFGVPKKGAAKRENSLQKKPRLPEITLSLPIAIGLAILILGAGAAVVFFMLQSTGRVVEPTATATNTFTPTITFTPTTTYTPTMEMTSTPLAPIEYTVKEGDLCASIAALFGISVPSIVLENNLSSDCYLNPGMVLKLPQPTPTITPLPTNTLSGSEATLAACGSYDYVVKNTDTLFGIALNFGVSTDIIREYNGLANDIVVAGSTLHIPLCERVTPGPTSTPTNPPPYEAPNLLLPADGASYNTSGETISLQWAGVGTLLDNEAYEVNIEDITEGSGRKLIDYVKDTKYIVPISFRPSDPAPHAIKWYIQTVRQTGSQEDGTPIYSSAGARSDSRTFIWSGVAIQ</sequence>
<dbReference type="Proteomes" id="UP000053370">
    <property type="component" value="Unassembled WGS sequence"/>
</dbReference>
<evidence type="ECO:0000313" key="3">
    <source>
        <dbReference type="EMBL" id="GAP41726.1"/>
    </source>
</evidence>
<dbReference type="Gene3D" id="3.10.350.10">
    <property type="entry name" value="LysM domain"/>
    <property type="match status" value="2"/>
</dbReference>
<proteinExistence type="predicted"/>
<keyword evidence="1" id="KW-0812">Transmembrane</keyword>
<reference evidence="3" key="1">
    <citation type="journal article" date="2015" name="Genome Announc.">
        <title>Draft Genome Sequence of Anaerolineae Strain TC1, a Novel Isolate from a Methanogenic Wastewater Treatment System.</title>
        <authorList>
            <person name="Matsuura N."/>
            <person name="Tourlousse D.M."/>
            <person name="Sun L."/>
            <person name="Toyonaga M."/>
            <person name="Kuroda K."/>
            <person name="Ohashi A."/>
            <person name="Cruz R."/>
            <person name="Yamaguchi T."/>
            <person name="Sekiguchi Y."/>
        </authorList>
    </citation>
    <scope>NUCLEOTIDE SEQUENCE [LARGE SCALE GENOMIC DNA]</scope>
    <source>
        <strain evidence="3">TC1</strain>
    </source>
</reference>
<evidence type="ECO:0000256" key="1">
    <source>
        <dbReference type="SAM" id="Phobius"/>
    </source>
</evidence>
<dbReference type="PROSITE" id="PS51782">
    <property type="entry name" value="LYSM"/>
    <property type="match status" value="2"/>
</dbReference>
<accession>A0A0S7BVE9</accession>
<organism evidence="3">
    <name type="scientific">Flexilinea flocculi</name>
    <dbReference type="NCBI Taxonomy" id="1678840"/>
    <lineage>
        <taxon>Bacteria</taxon>
        <taxon>Bacillati</taxon>
        <taxon>Chloroflexota</taxon>
        <taxon>Anaerolineae</taxon>
        <taxon>Anaerolineales</taxon>
        <taxon>Anaerolineaceae</taxon>
        <taxon>Flexilinea</taxon>
    </lineage>
</organism>
<dbReference type="PANTHER" id="PTHR33734:SF22">
    <property type="entry name" value="MEMBRANE-BOUND LYTIC MUREIN TRANSGLYCOSYLASE D"/>
    <property type="match status" value="1"/>
</dbReference>
<dbReference type="RefSeq" id="WP_172667793.1">
    <property type="nucleotide sequence ID" value="NZ_DF968181.1"/>
</dbReference>
<dbReference type="EMBL" id="DF968181">
    <property type="protein sequence ID" value="GAP41726.1"/>
    <property type="molecule type" value="Genomic_DNA"/>
</dbReference>
<dbReference type="InterPro" id="IPR036779">
    <property type="entry name" value="LysM_dom_sf"/>
</dbReference>
<dbReference type="SMART" id="SM00257">
    <property type="entry name" value="LysM"/>
    <property type="match status" value="2"/>
</dbReference>
<dbReference type="SUPFAM" id="SSF54106">
    <property type="entry name" value="LysM domain"/>
    <property type="match status" value="2"/>
</dbReference>
<dbReference type="CDD" id="cd00118">
    <property type="entry name" value="LysM"/>
    <property type="match status" value="2"/>
</dbReference>
<evidence type="ECO:0000259" key="2">
    <source>
        <dbReference type="PROSITE" id="PS51782"/>
    </source>
</evidence>
<keyword evidence="1" id="KW-1133">Transmembrane helix</keyword>
<name>A0A0S7BVE9_9CHLR</name>
<dbReference type="STRING" id="1678840.ATC1_131722"/>
<protein>
    <submittedName>
        <fullName evidence="3">Protein containing LysM repeat</fullName>
    </submittedName>
</protein>
<keyword evidence="4" id="KW-1185">Reference proteome</keyword>
<feature type="transmembrane region" description="Helical" evidence="1">
    <location>
        <begin position="47"/>
        <end position="71"/>
    </location>
</feature>
<dbReference type="PANTHER" id="PTHR33734">
    <property type="entry name" value="LYSM DOMAIN-CONTAINING GPI-ANCHORED PROTEIN 2"/>
    <property type="match status" value="1"/>
</dbReference>
<evidence type="ECO:0000313" key="4">
    <source>
        <dbReference type="Proteomes" id="UP000053370"/>
    </source>
</evidence>
<dbReference type="InterPro" id="IPR018392">
    <property type="entry name" value="LysM"/>
</dbReference>